<accession>A0A8S3YSC4</accession>
<keyword evidence="4" id="KW-1185">Reference proteome</keyword>
<feature type="compositionally biased region" description="Polar residues" evidence="2">
    <location>
        <begin position="1"/>
        <end position="14"/>
    </location>
</feature>
<comment type="caution">
    <text evidence="3">The sequence shown here is derived from an EMBL/GenBank/DDBJ whole genome shotgun (WGS) entry which is preliminary data.</text>
</comment>
<dbReference type="NCBIfam" id="TIGR01571">
    <property type="entry name" value="A_thal_Cys_rich"/>
    <property type="match status" value="1"/>
</dbReference>
<dbReference type="EMBL" id="CAJHNH020000534">
    <property type="protein sequence ID" value="CAG5118311.1"/>
    <property type="molecule type" value="Genomic_DNA"/>
</dbReference>
<evidence type="ECO:0000313" key="3">
    <source>
        <dbReference type="EMBL" id="CAG5118311.1"/>
    </source>
</evidence>
<dbReference type="InterPro" id="IPR006461">
    <property type="entry name" value="PLAC_motif_containing"/>
</dbReference>
<name>A0A8S3YSC4_9EUPU</name>
<sequence>MDSQYSKQHHTVQTQPGGQPGAYYGNPGNPYGPGSQQASHHTNTTVIIQQPAAAVGVRDWSTGLCNCCDDVGICLCGLFCSCCLAMQVSSDMDETMCLPWCVPYYLMALRVKMRAQERIQGSICNDCLVQTYCGTCALCQLAREVKMVKQRAAR</sequence>
<evidence type="ECO:0000256" key="1">
    <source>
        <dbReference type="ARBA" id="ARBA00009024"/>
    </source>
</evidence>
<dbReference type="PANTHER" id="PTHR15907">
    <property type="entry name" value="DUF614 FAMILY PROTEIN-RELATED"/>
    <property type="match status" value="1"/>
</dbReference>
<protein>
    <submittedName>
        <fullName evidence="3">Uncharacterized protein</fullName>
    </submittedName>
</protein>
<comment type="similarity">
    <text evidence="1">Belongs to the cornifelin family.</text>
</comment>
<feature type="compositionally biased region" description="Low complexity" evidence="2">
    <location>
        <begin position="15"/>
        <end position="26"/>
    </location>
</feature>
<evidence type="ECO:0000256" key="2">
    <source>
        <dbReference type="SAM" id="MobiDB-lite"/>
    </source>
</evidence>
<proteinExistence type="inferred from homology"/>
<dbReference type="Pfam" id="PF04749">
    <property type="entry name" value="PLAC8"/>
    <property type="match status" value="1"/>
</dbReference>
<organism evidence="3 4">
    <name type="scientific">Candidula unifasciata</name>
    <dbReference type="NCBI Taxonomy" id="100452"/>
    <lineage>
        <taxon>Eukaryota</taxon>
        <taxon>Metazoa</taxon>
        <taxon>Spiralia</taxon>
        <taxon>Lophotrochozoa</taxon>
        <taxon>Mollusca</taxon>
        <taxon>Gastropoda</taxon>
        <taxon>Heterobranchia</taxon>
        <taxon>Euthyneura</taxon>
        <taxon>Panpulmonata</taxon>
        <taxon>Eupulmonata</taxon>
        <taxon>Stylommatophora</taxon>
        <taxon>Helicina</taxon>
        <taxon>Helicoidea</taxon>
        <taxon>Geomitridae</taxon>
        <taxon>Candidula</taxon>
    </lineage>
</organism>
<gene>
    <name evidence="3" type="ORF">CUNI_LOCUS3869</name>
</gene>
<dbReference type="OrthoDB" id="1045822at2759"/>
<evidence type="ECO:0000313" key="4">
    <source>
        <dbReference type="Proteomes" id="UP000678393"/>
    </source>
</evidence>
<dbReference type="Proteomes" id="UP000678393">
    <property type="component" value="Unassembled WGS sequence"/>
</dbReference>
<reference evidence="3" key="1">
    <citation type="submission" date="2021-04" db="EMBL/GenBank/DDBJ databases">
        <authorList>
            <consortium name="Molecular Ecology Group"/>
        </authorList>
    </citation>
    <scope>NUCLEOTIDE SEQUENCE</scope>
</reference>
<feature type="region of interest" description="Disordered" evidence="2">
    <location>
        <begin position="1"/>
        <end position="26"/>
    </location>
</feature>
<dbReference type="AlphaFoldDB" id="A0A8S3YSC4"/>